<evidence type="ECO:0000313" key="1">
    <source>
        <dbReference type="Ensembl" id="ENSBGRP00000039611.1"/>
    </source>
</evidence>
<sequence>TECLYLNYTERSSVLCFHNHGVSSYIFIIQGLMSYDVSCSRIQREHVPGDLCIDAFVLIGSAHPQHEGAWGHIFPKADLVHILAEHRGIIVGIHHQDSDLSCAALRRIPAV</sequence>
<organism evidence="1 2">
    <name type="scientific">Bos mutus grunniens</name>
    <name type="common">Wild yak</name>
    <name type="synonym">Bos grunniens</name>
    <dbReference type="NCBI Taxonomy" id="30521"/>
    <lineage>
        <taxon>Eukaryota</taxon>
        <taxon>Metazoa</taxon>
        <taxon>Chordata</taxon>
        <taxon>Craniata</taxon>
        <taxon>Vertebrata</taxon>
        <taxon>Euteleostomi</taxon>
        <taxon>Mammalia</taxon>
        <taxon>Eutheria</taxon>
        <taxon>Laurasiatheria</taxon>
        <taxon>Artiodactyla</taxon>
        <taxon>Ruminantia</taxon>
        <taxon>Pecora</taxon>
        <taxon>Bovidae</taxon>
        <taxon>Bovinae</taxon>
        <taxon>Bos</taxon>
    </lineage>
</organism>
<dbReference type="Proteomes" id="UP000694520">
    <property type="component" value="Chromosome 8"/>
</dbReference>
<reference evidence="1" key="1">
    <citation type="submission" date="2019-05" db="EMBL/GenBank/DDBJ databases">
        <authorList>
            <person name="Zhang S."/>
            <person name="Liu J."/>
        </authorList>
    </citation>
    <scope>NUCLEOTIDE SEQUENCE [LARGE SCALE GENOMIC DNA]</scope>
</reference>
<dbReference type="AlphaFoldDB" id="A0A8B9YMK5"/>
<dbReference type="Ensembl" id="ENSBGRT00000045967.1">
    <property type="protein sequence ID" value="ENSBGRP00000039611.1"/>
    <property type="gene ID" value="ENSBGRG00000024905.1"/>
</dbReference>
<name>A0A8B9YMK5_BOSMU</name>
<reference evidence="1" key="2">
    <citation type="submission" date="2025-08" db="UniProtKB">
        <authorList>
            <consortium name="Ensembl"/>
        </authorList>
    </citation>
    <scope>IDENTIFICATION</scope>
</reference>
<keyword evidence="2" id="KW-1185">Reference proteome</keyword>
<dbReference type="GeneTree" id="ENSGT01130000278367"/>
<proteinExistence type="predicted"/>
<reference evidence="1" key="3">
    <citation type="submission" date="2025-09" db="UniProtKB">
        <authorList>
            <consortium name="Ensembl"/>
        </authorList>
    </citation>
    <scope>IDENTIFICATION</scope>
</reference>
<protein>
    <submittedName>
        <fullName evidence="1">Uncharacterized protein</fullName>
    </submittedName>
</protein>
<accession>A0A8B9YMK5</accession>
<evidence type="ECO:0000313" key="2">
    <source>
        <dbReference type="Proteomes" id="UP000694520"/>
    </source>
</evidence>